<dbReference type="Proteomes" id="UP001233999">
    <property type="component" value="Unassembled WGS sequence"/>
</dbReference>
<sequence>MSPGCCKITSPRIPVQRPPSPSPNHGLSEVLLYSIHPSQLRSSSSSPFIWS</sequence>
<dbReference type="AlphaFoldDB" id="A0AAD8AKE5"/>
<comment type="caution">
    <text evidence="2">The sequence shown here is derived from an EMBL/GenBank/DDBJ whole genome shotgun (WGS) entry which is preliminary data.</text>
</comment>
<feature type="non-terminal residue" evidence="2">
    <location>
        <position position="51"/>
    </location>
</feature>
<reference evidence="2" key="1">
    <citation type="journal article" date="2023" name="IScience">
        <title>Live-bearing cockroach genome reveals convergent evolutionary mechanisms linked to viviparity in insects and beyond.</title>
        <authorList>
            <person name="Fouks B."/>
            <person name="Harrison M.C."/>
            <person name="Mikhailova A.A."/>
            <person name="Marchal E."/>
            <person name="English S."/>
            <person name="Carruthers M."/>
            <person name="Jennings E.C."/>
            <person name="Chiamaka E.L."/>
            <person name="Frigard R.A."/>
            <person name="Pippel M."/>
            <person name="Attardo G.M."/>
            <person name="Benoit J.B."/>
            <person name="Bornberg-Bauer E."/>
            <person name="Tobe S.S."/>
        </authorList>
    </citation>
    <scope>NUCLEOTIDE SEQUENCE</scope>
    <source>
        <strain evidence="2">Stay&amp;Tobe</strain>
    </source>
</reference>
<reference evidence="2" key="2">
    <citation type="submission" date="2023-05" db="EMBL/GenBank/DDBJ databases">
        <authorList>
            <person name="Fouks B."/>
        </authorList>
    </citation>
    <scope>NUCLEOTIDE SEQUENCE</scope>
    <source>
        <strain evidence="2">Stay&amp;Tobe</strain>
        <tissue evidence="2">Testes</tissue>
    </source>
</reference>
<organism evidence="2 3">
    <name type="scientific">Diploptera punctata</name>
    <name type="common">Pacific beetle cockroach</name>
    <dbReference type="NCBI Taxonomy" id="6984"/>
    <lineage>
        <taxon>Eukaryota</taxon>
        <taxon>Metazoa</taxon>
        <taxon>Ecdysozoa</taxon>
        <taxon>Arthropoda</taxon>
        <taxon>Hexapoda</taxon>
        <taxon>Insecta</taxon>
        <taxon>Pterygota</taxon>
        <taxon>Neoptera</taxon>
        <taxon>Polyneoptera</taxon>
        <taxon>Dictyoptera</taxon>
        <taxon>Blattodea</taxon>
        <taxon>Blaberoidea</taxon>
        <taxon>Blaberidae</taxon>
        <taxon>Diplopterinae</taxon>
        <taxon>Diploptera</taxon>
    </lineage>
</organism>
<protein>
    <submittedName>
        <fullName evidence="2">Uncharacterized protein</fullName>
    </submittedName>
</protein>
<evidence type="ECO:0000256" key="1">
    <source>
        <dbReference type="SAM" id="MobiDB-lite"/>
    </source>
</evidence>
<gene>
    <name evidence="2" type="ORF">L9F63_001050</name>
</gene>
<accession>A0AAD8AKE5</accession>
<evidence type="ECO:0000313" key="3">
    <source>
        <dbReference type="Proteomes" id="UP001233999"/>
    </source>
</evidence>
<name>A0AAD8AKE5_DIPPU</name>
<feature type="region of interest" description="Disordered" evidence="1">
    <location>
        <begin position="1"/>
        <end position="26"/>
    </location>
</feature>
<keyword evidence="3" id="KW-1185">Reference proteome</keyword>
<dbReference type="EMBL" id="JASPKZ010000046">
    <property type="protein sequence ID" value="KAJ9600770.1"/>
    <property type="molecule type" value="Genomic_DNA"/>
</dbReference>
<proteinExistence type="predicted"/>
<evidence type="ECO:0000313" key="2">
    <source>
        <dbReference type="EMBL" id="KAJ9600770.1"/>
    </source>
</evidence>